<keyword evidence="2" id="KW-0472">Membrane</keyword>
<keyword evidence="5" id="KW-1185">Reference proteome</keyword>
<feature type="compositionally biased region" description="Basic residues" evidence="1">
    <location>
        <begin position="324"/>
        <end position="336"/>
    </location>
</feature>
<dbReference type="EMBL" id="VDEP01000236">
    <property type="protein sequence ID" value="KAA1122557.1"/>
    <property type="molecule type" value="Genomic_DNA"/>
</dbReference>
<dbReference type="EMBL" id="VSWC01000001">
    <property type="protein sequence ID" value="KAA1119096.1"/>
    <property type="molecule type" value="Genomic_DNA"/>
</dbReference>
<name>A0A5B0R0T4_PUCGR</name>
<feature type="region of interest" description="Disordered" evidence="1">
    <location>
        <begin position="499"/>
        <end position="530"/>
    </location>
</feature>
<feature type="transmembrane region" description="Helical" evidence="2">
    <location>
        <begin position="275"/>
        <end position="297"/>
    </location>
</feature>
<accession>A0A5B0R0T4</accession>
<feature type="compositionally biased region" description="Low complexity" evidence="1">
    <location>
        <begin position="414"/>
        <end position="424"/>
    </location>
</feature>
<feature type="region of interest" description="Disordered" evidence="1">
    <location>
        <begin position="138"/>
        <end position="157"/>
    </location>
</feature>
<feature type="compositionally biased region" description="Basic and acidic residues" evidence="1">
    <location>
        <begin position="147"/>
        <end position="157"/>
    </location>
</feature>
<evidence type="ECO:0000256" key="1">
    <source>
        <dbReference type="SAM" id="MobiDB-lite"/>
    </source>
</evidence>
<sequence length="530" mass="58487">MASEIQPTSMASTVRDLSTPRADPAPEAASAVTPSPALNVAANTQPSAGQVALVVPAPIAEEADLPDAPSHPISSENETPLIDSDTVPPLAMSEIGTDDSYQRDLAGQLPSAVFVLPFPAPVNARRAKNTPPFLMYSPPRSVYQRPAKPENARRPKEKVVKKVVRKWQEEVVMGEKIKRGELENPSRFKKVRGGCIRVASTINKWLPNSCIETLGRLPPKRKLGSVIIIHPSFNQAVEVIEEVDQDRPYQPTPDELLNDIGVLLRKTRKRVLTRAIISGMLLPISAGIDVFAPVFALEINLTYFAFQIYGLKKCDVLTVSPQKKPSKPRKRIRKTRQSISEETTLLADNSSALVARDGAEPSTPEEIFQLNPVPQHELDSVMVLLYNICSKIDPVSFPPLVSAEVGTDTPNSPPLSQTSTLPPSLKKPGGAVVKEMIQAFRDTLPPEVTERYLLDEERLSEDLARYLKKASKEYIDSLSGRGDRKGLVHWLKTRKQKSAVKKVEKAEKSRLKKQAKKQREADQQIELIAS</sequence>
<evidence type="ECO:0000313" key="5">
    <source>
        <dbReference type="Proteomes" id="UP000324748"/>
    </source>
</evidence>
<dbReference type="Proteomes" id="UP000324748">
    <property type="component" value="Unassembled WGS sequence"/>
</dbReference>
<keyword evidence="2" id="KW-1133">Transmembrane helix</keyword>
<feature type="region of interest" description="Disordered" evidence="1">
    <location>
        <begin position="404"/>
        <end position="426"/>
    </location>
</feature>
<dbReference type="AlphaFoldDB" id="A0A5B0R0T4"/>
<protein>
    <submittedName>
        <fullName evidence="3">Uncharacterized protein</fullName>
    </submittedName>
</protein>
<feature type="region of interest" description="Disordered" evidence="1">
    <location>
        <begin position="63"/>
        <end position="87"/>
    </location>
</feature>
<dbReference type="OMA" id="THAKDIE"/>
<keyword evidence="2" id="KW-0812">Transmembrane</keyword>
<feature type="region of interest" description="Disordered" evidence="1">
    <location>
        <begin position="1"/>
        <end position="43"/>
    </location>
</feature>
<reference evidence="5 6" key="1">
    <citation type="submission" date="2019-05" db="EMBL/GenBank/DDBJ databases">
        <title>Emergence of the Ug99 lineage of the wheat stem rust pathogen through somatic hybridization.</title>
        <authorList>
            <person name="Li F."/>
            <person name="Upadhyaya N.M."/>
            <person name="Sperschneider J."/>
            <person name="Matny O."/>
            <person name="Nguyen-Phuc H."/>
            <person name="Mago R."/>
            <person name="Raley C."/>
            <person name="Miller M.E."/>
            <person name="Silverstein K.A.T."/>
            <person name="Henningsen E."/>
            <person name="Hirsch C.D."/>
            <person name="Visser B."/>
            <person name="Pretorius Z.A."/>
            <person name="Steffenson B.J."/>
            <person name="Schwessinger B."/>
            <person name="Dodds P.N."/>
            <person name="Figueroa M."/>
        </authorList>
    </citation>
    <scope>NUCLEOTIDE SEQUENCE [LARGE SCALE GENOMIC DNA]</scope>
    <source>
        <strain evidence="3">21-0</strain>
        <strain evidence="4 6">Ug99</strain>
    </source>
</reference>
<dbReference type="OrthoDB" id="3189033at2759"/>
<feature type="compositionally biased region" description="Polar residues" evidence="1">
    <location>
        <begin position="1"/>
        <end position="16"/>
    </location>
</feature>
<evidence type="ECO:0000313" key="4">
    <source>
        <dbReference type="EMBL" id="KAA1122557.1"/>
    </source>
</evidence>
<proteinExistence type="predicted"/>
<evidence type="ECO:0000313" key="6">
    <source>
        <dbReference type="Proteomes" id="UP000325313"/>
    </source>
</evidence>
<feature type="region of interest" description="Disordered" evidence="1">
    <location>
        <begin position="321"/>
        <end position="340"/>
    </location>
</feature>
<organism evidence="3 5">
    <name type="scientific">Puccinia graminis f. sp. tritici</name>
    <dbReference type="NCBI Taxonomy" id="56615"/>
    <lineage>
        <taxon>Eukaryota</taxon>
        <taxon>Fungi</taxon>
        <taxon>Dikarya</taxon>
        <taxon>Basidiomycota</taxon>
        <taxon>Pucciniomycotina</taxon>
        <taxon>Pucciniomycetes</taxon>
        <taxon>Pucciniales</taxon>
        <taxon>Pucciniaceae</taxon>
        <taxon>Puccinia</taxon>
    </lineage>
</organism>
<evidence type="ECO:0000256" key="2">
    <source>
        <dbReference type="SAM" id="Phobius"/>
    </source>
</evidence>
<dbReference type="Proteomes" id="UP000325313">
    <property type="component" value="Unassembled WGS sequence"/>
</dbReference>
<comment type="caution">
    <text evidence="3">The sequence shown here is derived from an EMBL/GenBank/DDBJ whole genome shotgun (WGS) entry which is preliminary data.</text>
</comment>
<gene>
    <name evidence="3" type="ORF">PGT21_015027</name>
    <name evidence="4" type="ORF">PGTUg99_037789</name>
</gene>
<evidence type="ECO:0000313" key="3">
    <source>
        <dbReference type="EMBL" id="KAA1119096.1"/>
    </source>
</evidence>